<sequence>MALNFEWDETKASSNRAKHGIDFDEAVTVFTDALAITIADPSHSREEARFIDVGLSVRCRLLVVVYTERGDNIRVISCRKATSAERKEYERAT</sequence>
<organism evidence="1 2">
    <name type="scientific">Thiorhodovibrio frisius</name>
    <dbReference type="NCBI Taxonomy" id="631362"/>
    <lineage>
        <taxon>Bacteria</taxon>
        <taxon>Pseudomonadati</taxon>
        <taxon>Pseudomonadota</taxon>
        <taxon>Gammaproteobacteria</taxon>
        <taxon>Chromatiales</taxon>
        <taxon>Chromatiaceae</taxon>
        <taxon>Thiorhodovibrio</taxon>
    </lineage>
</organism>
<dbReference type="eggNOG" id="COG2929">
    <property type="taxonomic scope" value="Bacteria"/>
</dbReference>
<dbReference type="STRING" id="631362.Thi970DRAFT_00184"/>
<dbReference type="InterPro" id="IPR038573">
    <property type="entry name" value="BrnT_sf"/>
</dbReference>
<dbReference type="InterPro" id="IPR007460">
    <property type="entry name" value="BrnT_toxin"/>
</dbReference>
<dbReference type="HOGENOM" id="CLU_149290_1_1_6"/>
<dbReference type="Proteomes" id="UP000002964">
    <property type="component" value="Unassembled WGS sequence"/>
</dbReference>
<keyword evidence="2" id="KW-1185">Reference proteome</keyword>
<reference evidence="1 2" key="2">
    <citation type="submission" date="2011-11" db="EMBL/GenBank/DDBJ databases">
        <authorList>
            <consortium name="US DOE Joint Genome Institute"/>
            <person name="Lucas S."/>
            <person name="Han J."/>
            <person name="Lapidus A."/>
            <person name="Cheng J.-F."/>
            <person name="Goodwin L."/>
            <person name="Pitluck S."/>
            <person name="Peters L."/>
            <person name="Ovchinnikova G."/>
            <person name="Zhang X."/>
            <person name="Detter J.C."/>
            <person name="Han C."/>
            <person name="Tapia R."/>
            <person name="Land M."/>
            <person name="Hauser L."/>
            <person name="Kyrpides N."/>
            <person name="Ivanova N."/>
            <person name="Pagani I."/>
            <person name="Vogl K."/>
            <person name="Liu Z."/>
            <person name="Overmann J."/>
            <person name="Frigaard N.-U."/>
            <person name="Bryant D."/>
            <person name="Woyke T."/>
        </authorList>
    </citation>
    <scope>NUCLEOTIDE SEQUENCE [LARGE SCALE GENOMIC DNA]</scope>
    <source>
        <strain evidence="1 2">970</strain>
    </source>
</reference>
<evidence type="ECO:0000313" key="2">
    <source>
        <dbReference type="Proteomes" id="UP000002964"/>
    </source>
</evidence>
<gene>
    <name evidence="1" type="ORF">Thi970DRAFT_00184</name>
</gene>
<evidence type="ECO:0008006" key="3">
    <source>
        <dbReference type="Google" id="ProtNLM"/>
    </source>
</evidence>
<proteinExistence type="predicted"/>
<reference evidence="2" key="1">
    <citation type="submission" date="2011-06" db="EMBL/GenBank/DDBJ databases">
        <authorList>
            <consortium name="US DOE Joint Genome Institute (JGI-PGF)"/>
            <person name="Lucas S."/>
            <person name="Han J."/>
            <person name="Lapidus A."/>
            <person name="Cheng J.-F."/>
            <person name="Goodwin L."/>
            <person name="Pitluck S."/>
            <person name="Peters L."/>
            <person name="Land M.L."/>
            <person name="Hauser L."/>
            <person name="Vogl K."/>
            <person name="Liu Z."/>
            <person name="Overmann J."/>
            <person name="Frigaard N.-U."/>
            <person name="Bryant D.A."/>
            <person name="Woyke T.J."/>
        </authorList>
    </citation>
    <scope>NUCLEOTIDE SEQUENCE [LARGE SCALE GENOMIC DNA]</scope>
    <source>
        <strain evidence="2">970</strain>
    </source>
</reference>
<evidence type="ECO:0000313" key="1">
    <source>
        <dbReference type="EMBL" id="EIC23690.1"/>
    </source>
</evidence>
<dbReference type="Gene3D" id="3.10.450.530">
    <property type="entry name" value="Ribonuclease toxin, BrnT, of type II toxin-antitoxin system"/>
    <property type="match status" value="1"/>
</dbReference>
<name>H8YW87_9GAMM</name>
<dbReference type="EMBL" id="JH603164">
    <property type="protein sequence ID" value="EIC23690.1"/>
    <property type="molecule type" value="Genomic_DNA"/>
</dbReference>
<dbReference type="AlphaFoldDB" id="H8YW87"/>
<dbReference type="Pfam" id="PF04365">
    <property type="entry name" value="BrnT_toxin"/>
    <property type="match status" value="1"/>
</dbReference>
<accession>H8YW87</accession>
<protein>
    <recommendedName>
        <fullName evidence="3">BrnT family toxin</fullName>
    </recommendedName>
</protein>
<dbReference type="OrthoDB" id="9802417at2"/>